<evidence type="ECO:0000313" key="2">
    <source>
        <dbReference type="Proteomes" id="UP001143856"/>
    </source>
</evidence>
<keyword evidence="2" id="KW-1185">Reference proteome</keyword>
<accession>A0ACC1PES6</accession>
<gene>
    <name evidence="1" type="ORF">NUW58_g2606</name>
</gene>
<sequence>MNDRGGKPKGESSPHTRRSSSGSSLSFNPEATAFSATSIEGHGYPAGTTGGHGRGGRGRGRGQHGPPLPCIPPKLGRPGHRQQPSMMQGMHPFSTPPSFASVPGYGPVYPMFSTPAPGFSDPSCMSFPPLLPFGFQQQPYYGHQPGVVGQESQNHNFNDAGFTSPFSGATSMSGEPHSRTESESSQGAPMVMNTEQKMESYREEFEAARSFEDDHIYFPNGTPSKRK</sequence>
<comment type="caution">
    <text evidence="1">The sequence shown here is derived from an EMBL/GenBank/DDBJ whole genome shotgun (WGS) entry which is preliminary data.</text>
</comment>
<name>A0ACC1PES6_9PEZI</name>
<reference evidence="1" key="1">
    <citation type="submission" date="2022-10" db="EMBL/GenBank/DDBJ databases">
        <title>Genome Sequence of Xylaria curta.</title>
        <authorList>
            <person name="Buettner E."/>
        </authorList>
    </citation>
    <scope>NUCLEOTIDE SEQUENCE</scope>
    <source>
        <strain evidence="1">Babe10</strain>
    </source>
</reference>
<evidence type="ECO:0000313" key="1">
    <source>
        <dbReference type="EMBL" id="KAJ2991193.1"/>
    </source>
</evidence>
<dbReference type="EMBL" id="JAPDGR010000348">
    <property type="protein sequence ID" value="KAJ2991193.1"/>
    <property type="molecule type" value="Genomic_DNA"/>
</dbReference>
<proteinExistence type="predicted"/>
<organism evidence="1 2">
    <name type="scientific">Xylaria curta</name>
    <dbReference type="NCBI Taxonomy" id="42375"/>
    <lineage>
        <taxon>Eukaryota</taxon>
        <taxon>Fungi</taxon>
        <taxon>Dikarya</taxon>
        <taxon>Ascomycota</taxon>
        <taxon>Pezizomycotina</taxon>
        <taxon>Sordariomycetes</taxon>
        <taxon>Xylariomycetidae</taxon>
        <taxon>Xylariales</taxon>
        <taxon>Xylariaceae</taxon>
        <taxon>Xylaria</taxon>
    </lineage>
</organism>
<dbReference type="Proteomes" id="UP001143856">
    <property type="component" value="Unassembled WGS sequence"/>
</dbReference>
<protein>
    <submittedName>
        <fullName evidence="1">Uncharacterized protein</fullName>
    </submittedName>
</protein>